<comment type="function">
    <text evidence="1 5">Component of the ribosome assembly machinery. Nuclear paralog of the ribosomal protein P0, it binds pre-60S subunits at an early stage of assembly in the nucleolus, and is replaced by P0 in cytoplasmic pre-60S subunits and mature 80S ribosomes.</text>
</comment>
<dbReference type="InterPro" id="IPR001790">
    <property type="entry name" value="Ribosomal_uL10"/>
</dbReference>
<dbReference type="Pfam" id="PF00466">
    <property type="entry name" value="Ribosomal_L10"/>
    <property type="match status" value="1"/>
</dbReference>
<sequence>MPKSKRDKKVSLTKTNKKGLLLKQKTIEEIRSSLTKYEHIFLFTVNNMRNIKLKDLRNEWKDSRFFFGKNKVMAVALGKTKSDEVEDQLNLISKKLKGQCGLLMTNRDVPDVLQWFKDFSVPEYARSGFIATQDVLLPKGPLEDFSHSIEPHLRSLGLPTSLEKGVCKKGSPLNPAQASILKLLGIQIATFKVVIKCHWTKGKGYHKDLEVLSDEEGDDDDDKEDETMEEDET</sequence>
<evidence type="ECO:0000256" key="5">
    <source>
        <dbReference type="RuleBase" id="RU364039"/>
    </source>
</evidence>
<dbReference type="PANTHER" id="PTHR45841:SF1">
    <property type="entry name" value="MRNA TURNOVER PROTEIN 4 HOMOLOG"/>
    <property type="match status" value="1"/>
</dbReference>
<keyword evidence="9" id="KW-1185">Reference proteome</keyword>
<feature type="domain" description="Large ribosomal subunit protein uL10-like insertion" evidence="7">
    <location>
        <begin position="125"/>
        <end position="186"/>
    </location>
</feature>
<dbReference type="Proteomes" id="UP000037510">
    <property type="component" value="Unassembled WGS sequence"/>
</dbReference>
<dbReference type="STRING" id="104452.A0A0L7LVF3"/>
<dbReference type="GO" id="GO:0003723">
    <property type="term" value="F:RNA binding"/>
    <property type="evidence" value="ECO:0007669"/>
    <property type="project" value="TreeGrafter"/>
</dbReference>
<evidence type="ECO:0000313" key="8">
    <source>
        <dbReference type="EMBL" id="KOB79359.1"/>
    </source>
</evidence>
<gene>
    <name evidence="8" type="ORF">OBRU01_00522</name>
</gene>
<dbReference type="InterPro" id="IPR043164">
    <property type="entry name" value="Ribosomal_uL10-like_insert_sf"/>
</dbReference>
<organism evidence="8 9">
    <name type="scientific">Operophtera brumata</name>
    <name type="common">Winter moth</name>
    <name type="synonym">Phalaena brumata</name>
    <dbReference type="NCBI Taxonomy" id="104452"/>
    <lineage>
        <taxon>Eukaryota</taxon>
        <taxon>Metazoa</taxon>
        <taxon>Ecdysozoa</taxon>
        <taxon>Arthropoda</taxon>
        <taxon>Hexapoda</taxon>
        <taxon>Insecta</taxon>
        <taxon>Pterygota</taxon>
        <taxon>Neoptera</taxon>
        <taxon>Endopterygota</taxon>
        <taxon>Lepidoptera</taxon>
        <taxon>Glossata</taxon>
        <taxon>Ditrysia</taxon>
        <taxon>Geometroidea</taxon>
        <taxon>Geometridae</taxon>
        <taxon>Larentiinae</taxon>
        <taxon>Operophtera</taxon>
    </lineage>
</organism>
<dbReference type="AlphaFoldDB" id="A0A0L7LVF3"/>
<dbReference type="InterPro" id="IPR040637">
    <property type="entry name" value="Ribosomal_uL10-like_insert"/>
</dbReference>
<name>A0A0L7LVF3_OPEBR</name>
<dbReference type="PANTHER" id="PTHR45841">
    <property type="entry name" value="MRNA TURNOVER PROTEIN 4 MRTO4"/>
    <property type="match status" value="1"/>
</dbReference>
<evidence type="ECO:0000256" key="3">
    <source>
        <dbReference type="ARBA" id="ARBA00022490"/>
    </source>
</evidence>
<protein>
    <recommendedName>
        <fullName evidence="5">Ribosome assembly factor mrt4</fullName>
    </recommendedName>
</protein>
<dbReference type="GO" id="GO:0005730">
    <property type="term" value="C:nucleolus"/>
    <property type="evidence" value="ECO:0007669"/>
    <property type="project" value="UniProtKB-SubCell"/>
</dbReference>
<dbReference type="GO" id="GO:0006364">
    <property type="term" value="P:rRNA processing"/>
    <property type="evidence" value="ECO:0007669"/>
    <property type="project" value="TreeGrafter"/>
</dbReference>
<evidence type="ECO:0000256" key="4">
    <source>
        <dbReference type="ARBA" id="ARBA00023242"/>
    </source>
</evidence>
<dbReference type="CDD" id="cd05796">
    <property type="entry name" value="Ribosomal_P0_like"/>
    <property type="match status" value="1"/>
</dbReference>
<comment type="subcellular location">
    <subcellularLocation>
        <location evidence="5">Cytoplasm</location>
    </subcellularLocation>
    <subcellularLocation>
        <location evidence="5">Nucleus</location>
        <location evidence="5">Nucleolus</location>
    </subcellularLocation>
</comment>
<comment type="similarity">
    <text evidence="2 5">Belongs to the universal ribosomal protein uL10 family.</text>
</comment>
<evidence type="ECO:0000256" key="6">
    <source>
        <dbReference type="SAM" id="MobiDB-lite"/>
    </source>
</evidence>
<dbReference type="GO" id="GO:0005840">
    <property type="term" value="C:ribosome"/>
    <property type="evidence" value="ECO:0007669"/>
    <property type="project" value="UniProtKB-KW"/>
</dbReference>
<evidence type="ECO:0000256" key="2">
    <source>
        <dbReference type="ARBA" id="ARBA00008889"/>
    </source>
</evidence>
<dbReference type="InterPro" id="IPR043141">
    <property type="entry name" value="Ribosomal_uL10-like_sf"/>
</dbReference>
<keyword evidence="8" id="KW-0687">Ribonucleoprotein</keyword>
<dbReference type="GO" id="GO:0005737">
    <property type="term" value="C:cytoplasm"/>
    <property type="evidence" value="ECO:0007669"/>
    <property type="project" value="UniProtKB-SubCell"/>
</dbReference>
<reference evidence="8 9" key="1">
    <citation type="journal article" date="2015" name="Genome Biol. Evol.">
        <title>The genome of winter moth (Operophtera brumata) provides a genomic perspective on sexual dimorphism and phenology.</title>
        <authorList>
            <person name="Derks M.F."/>
            <person name="Smit S."/>
            <person name="Salis L."/>
            <person name="Schijlen E."/>
            <person name="Bossers A."/>
            <person name="Mateman C."/>
            <person name="Pijl A.S."/>
            <person name="de Ridder D."/>
            <person name="Groenen M.A."/>
            <person name="Visser M.E."/>
            <person name="Megens H.J."/>
        </authorList>
    </citation>
    <scope>NUCLEOTIDE SEQUENCE [LARGE SCALE GENOMIC DNA]</scope>
    <source>
        <strain evidence="8">WM2013NL</strain>
        <tissue evidence="8">Head and thorax</tissue>
    </source>
</reference>
<keyword evidence="5" id="KW-0690">Ribosome biogenesis</keyword>
<evidence type="ECO:0000313" key="9">
    <source>
        <dbReference type="Proteomes" id="UP000037510"/>
    </source>
</evidence>
<dbReference type="SUPFAM" id="SSF160369">
    <property type="entry name" value="Ribosomal protein L10-like"/>
    <property type="match status" value="1"/>
</dbReference>
<dbReference type="GO" id="GO:0000027">
    <property type="term" value="P:ribosomal large subunit assembly"/>
    <property type="evidence" value="ECO:0007669"/>
    <property type="project" value="InterPro"/>
</dbReference>
<feature type="region of interest" description="Disordered" evidence="6">
    <location>
        <begin position="209"/>
        <end position="233"/>
    </location>
</feature>
<comment type="caution">
    <text evidence="8">The sequence shown here is derived from an EMBL/GenBank/DDBJ whole genome shotgun (WGS) entry which is preliminary data.</text>
</comment>
<evidence type="ECO:0000259" key="7">
    <source>
        <dbReference type="Pfam" id="PF17777"/>
    </source>
</evidence>
<dbReference type="Gene3D" id="3.30.70.1730">
    <property type="match status" value="1"/>
</dbReference>
<dbReference type="InterPro" id="IPR051742">
    <property type="entry name" value="Ribosome_Assembly_uL10"/>
</dbReference>
<accession>A0A0L7LVF3</accession>
<dbReference type="InterPro" id="IPR033867">
    <property type="entry name" value="Mrt4"/>
</dbReference>
<proteinExistence type="inferred from homology"/>
<comment type="subunit">
    <text evidence="5">Associates with the pre-60S ribosomal particle.</text>
</comment>
<keyword evidence="8" id="KW-0689">Ribosomal protein</keyword>
<dbReference type="Gene3D" id="3.90.105.20">
    <property type="match status" value="1"/>
</dbReference>
<keyword evidence="4 5" id="KW-0539">Nucleus</keyword>
<evidence type="ECO:0000256" key="1">
    <source>
        <dbReference type="ARBA" id="ARBA00004046"/>
    </source>
</evidence>
<dbReference type="Pfam" id="PF17777">
    <property type="entry name" value="RL10P_insert"/>
    <property type="match status" value="1"/>
</dbReference>
<dbReference type="GO" id="GO:0030687">
    <property type="term" value="C:preribosome, large subunit precursor"/>
    <property type="evidence" value="ECO:0007669"/>
    <property type="project" value="TreeGrafter"/>
</dbReference>
<feature type="compositionally biased region" description="Acidic residues" evidence="6">
    <location>
        <begin position="211"/>
        <end position="233"/>
    </location>
</feature>
<dbReference type="GO" id="GO:0000956">
    <property type="term" value="P:nuclear-transcribed mRNA catabolic process"/>
    <property type="evidence" value="ECO:0007669"/>
    <property type="project" value="TreeGrafter"/>
</dbReference>
<dbReference type="FunFam" id="3.30.70.1730:FF:000005">
    <property type="entry name" value="Ribosome assembly factor mrt4"/>
    <property type="match status" value="1"/>
</dbReference>
<keyword evidence="3 5" id="KW-0963">Cytoplasm</keyword>
<dbReference type="EMBL" id="JTDY01000024">
    <property type="protein sequence ID" value="KOB79359.1"/>
    <property type="molecule type" value="Genomic_DNA"/>
</dbReference>